<evidence type="ECO:0000313" key="2">
    <source>
        <dbReference type="Proteomes" id="UP001302602"/>
    </source>
</evidence>
<organism evidence="1 2">
    <name type="scientific">Parathielavia appendiculata</name>
    <dbReference type="NCBI Taxonomy" id="2587402"/>
    <lineage>
        <taxon>Eukaryota</taxon>
        <taxon>Fungi</taxon>
        <taxon>Dikarya</taxon>
        <taxon>Ascomycota</taxon>
        <taxon>Pezizomycotina</taxon>
        <taxon>Sordariomycetes</taxon>
        <taxon>Sordariomycetidae</taxon>
        <taxon>Sordariales</taxon>
        <taxon>Chaetomiaceae</taxon>
        <taxon>Parathielavia</taxon>
    </lineage>
</organism>
<dbReference type="RefSeq" id="XP_062643671.1">
    <property type="nucleotide sequence ID" value="XM_062786387.1"/>
</dbReference>
<protein>
    <submittedName>
        <fullName evidence="1">Uncharacterized protein</fullName>
    </submittedName>
</protein>
<proteinExistence type="predicted"/>
<sequence>MLLDYDDGRLLAVSETPNFLVAFRVRSVYYTPLCTSSIYLRTANSFTGCMQTIYVGAPPRHVPGTQSSTVRIRWLGWACDLVHAHHRFPAISVTRASVSSPVVSCLVVIVNGPAAARVDSPLALFRRAAYGLCIPACNKQKPSFLKVELTEQTPTPSRRRRTLTSCKNVALADDETQGSTSGWVLLTSRVVKKKDPRAVQQTMHHDSLTSVCTVCDRFSPQFAAPTAPRAASSCGLLCHGGRAAKVERPIPDCWDRRPCGTPVLCAQSQALRTW</sequence>
<dbReference type="GeneID" id="87823153"/>
<keyword evidence="2" id="KW-1185">Reference proteome</keyword>
<gene>
    <name evidence="1" type="ORF">N657DRAFT_243683</name>
</gene>
<dbReference type="Proteomes" id="UP001302602">
    <property type="component" value="Unassembled WGS sequence"/>
</dbReference>
<dbReference type="EMBL" id="MU853243">
    <property type="protein sequence ID" value="KAK4119898.1"/>
    <property type="molecule type" value="Genomic_DNA"/>
</dbReference>
<comment type="caution">
    <text evidence="1">The sequence shown here is derived from an EMBL/GenBank/DDBJ whole genome shotgun (WGS) entry which is preliminary data.</text>
</comment>
<reference evidence="1" key="2">
    <citation type="submission" date="2023-05" db="EMBL/GenBank/DDBJ databases">
        <authorList>
            <consortium name="Lawrence Berkeley National Laboratory"/>
            <person name="Steindorff A."/>
            <person name="Hensen N."/>
            <person name="Bonometti L."/>
            <person name="Westerberg I."/>
            <person name="Brannstrom I.O."/>
            <person name="Guillou S."/>
            <person name="Cros-Aarteil S."/>
            <person name="Calhoun S."/>
            <person name="Haridas S."/>
            <person name="Kuo A."/>
            <person name="Mondo S."/>
            <person name="Pangilinan J."/>
            <person name="Riley R."/>
            <person name="Labutti K."/>
            <person name="Andreopoulos B."/>
            <person name="Lipzen A."/>
            <person name="Chen C."/>
            <person name="Yanf M."/>
            <person name="Daum C."/>
            <person name="Ng V."/>
            <person name="Clum A."/>
            <person name="Ohm R."/>
            <person name="Martin F."/>
            <person name="Silar P."/>
            <person name="Natvig D."/>
            <person name="Lalanne C."/>
            <person name="Gautier V."/>
            <person name="Ament-Velasquez S.L."/>
            <person name="Kruys A."/>
            <person name="Hutchinson M.I."/>
            <person name="Powell A.J."/>
            <person name="Barry K."/>
            <person name="Miller A.N."/>
            <person name="Grigoriev I.V."/>
            <person name="Debuchy R."/>
            <person name="Gladieux P."/>
            <person name="Thoren M.H."/>
            <person name="Johannesson H."/>
        </authorList>
    </citation>
    <scope>NUCLEOTIDE SEQUENCE</scope>
    <source>
        <strain evidence="1">CBS 731.68</strain>
    </source>
</reference>
<reference evidence="1" key="1">
    <citation type="journal article" date="2023" name="Mol. Phylogenet. Evol.">
        <title>Genome-scale phylogeny and comparative genomics of the fungal order Sordariales.</title>
        <authorList>
            <person name="Hensen N."/>
            <person name="Bonometti L."/>
            <person name="Westerberg I."/>
            <person name="Brannstrom I.O."/>
            <person name="Guillou S."/>
            <person name="Cros-Aarteil S."/>
            <person name="Calhoun S."/>
            <person name="Haridas S."/>
            <person name="Kuo A."/>
            <person name="Mondo S."/>
            <person name="Pangilinan J."/>
            <person name="Riley R."/>
            <person name="LaButti K."/>
            <person name="Andreopoulos B."/>
            <person name="Lipzen A."/>
            <person name="Chen C."/>
            <person name="Yan M."/>
            <person name="Daum C."/>
            <person name="Ng V."/>
            <person name="Clum A."/>
            <person name="Steindorff A."/>
            <person name="Ohm R.A."/>
            <person name="Martin F."/>
            <person name="Silar P."/>
            <person name="Natvig D.O."/>
            <person name="Lalanne C."/>
            <person name="Gautier V."/>
            <person name="Ament-Velasquez S.L."/>
            <person name="Kruys A."/>
            <person name="Hutchinson M.I."/>
            <person name="Powell A.J."/>
            <person name="Barry K."/>
            <person name="Miller A.N."/>
            <person name="Grigoriev I.V."/>
            <person name="Debuchy R."/>
            <person name="Gladieux P."/>
            <person name="Hiltunen Thoren M."/>
            <person name="Johannesson H."/>
        </authorList>
    </citation>
    <scope>NUCLEOTIDE SEQUENCE</scope>
    <source>
        <strain evidence="1">CBS 731.68</strain>
    </source>
</reference>
<name>A0AAN6TSM2_9PEZI</name>
<dbReference type="AlphaFoldDB" id="A0AAN6TSM2"/>
<accession>A0AAN6TSM2</accession>
<evidence type="ECO:0000313" key="1">
    <source>
        <dbReference type="EMBL" id="KAK4119898.1"/>
    </source>
</evidence>